<keyword evidence="2" id="KW-1185">Reference proteome</keyword>
<reference evidence="1 2" key="1">
    <citation type="submission" date="2019-11" db="EMBL/GenBank/DDBJ databases">
        <authorList>
            <person name="Li J."/>
        </authorList>
    </citation>
    <scope>NUCLEOTIDE SEQUENCE [LARGE SCALE GENOMIC DNA]</scope>
    <source>
        <strain evidence="1 2">MF47</strain>
    </source>
</reference>
<name>A0A5Q2MIW1_9ACTN</name>
<accession>A0A5Q2MIW1</accession>
<proteinExistence type="predicted"/>
<dbReference type="EMBL" id="CP045737">
    <property type="protein sequence ID" value="QGG42628.1"/>
    <property type="molecule type" value="Genomic_DNA"/>
</dbReference>
<dbReference type="RefSeq" id="WP_153654424.1">
    <property type="nucleotide sequence ID" value="NZ_CP045737.1"/>
</dbReference>
<dbReference type="Proteomes" id="UP000392064">
    <property type="component" value="Chromosome"/>
</dbReference>
<evidence type="ECO:0000313" key="1">
    <source>
        <dbReference type="EMBL" id="QGG42628.1"/>
    </source>
</evidence>
<evidence type="ECO:0000313" key="2">
    <source>
        <dbReference type="Proteomes" id="UP000392064"/>
    </source>
</evidence>
<gene>
    <name evidence="1" type="ORF">GEV26_15275</name>
</gene>
<protein>
    <submittedName>
        <fullName evidence="1">Uncharacterized protein</fullName>
    </submittedName>
</protein>
<sequence>MTTTPVLITAEIASGLGAAMSTTLGRPGRERRSWLRPAHHVLPATGRTA</sequence>
<dbReference type="AlphaFoldDB" id="A0A5Q2MIW1"/>
<dbReference type="KEGG" id="aef:GEV26_15275"/>
<organism evidence="1 2">
    <name type="scientific">Aeromicrobium yanjiei</name>
    <dbReference type="NCBI Taxonomy" id="2662028"/>
    <lineage>
        <taxon>Bacteria</taxon>
        <taxon>Bacillati</taxon>
        <taxon>Actinomycetota</taxon>
        <taxon>Actinomycetes</taxon>
        <taxon>Propionibacteriales</taxon>
        <taxon>Nocardioidaceae</taxon>
        <taxon>Aeromicrobium</taxon>
    </lineage>
</organism>